<organism evidence="4 5">
    <name type="scientific">Massilia psychrophila</name>
    <dbReference type="NCBI Taxonomy" id="1603353"/>
    <lineage>
        <taxon>Bacteria</taxon>
        <taxon>Pseudomonadati</taxon>
        <taxon>Pseudomonadota</taxon>
        <taxon>Betaproteobacteria</taxon>
        <taxon>Burkholderiales</taxon>
        <taxon>Oxalobacteraceae</taxon>
        <taxon>Telluria group</taxon>
        <taxon>Massilia</taxon>
    </lineage>
</organism>
<dbReference type="InterPro" id="IPR001633">
    <property type="entry name" value="EAL_dom"/>
</dbReference>
<dbReference type="SMART" id="SM00065">
    <property type="entry name" value="GAF"/>
    <property type="match status" value="1"/>
</dbReference>
<dbReference type="SMART" id="SM00052">
    <property type="entry name" value="EAL"/>
    <property type="match status" value="1"/>
</dbReference>
<dbReference type="Pfam" id="PF00990">
    <property type="entry name" value="GGDEF"/>
    <property type="match status" value="1"/>
</dbReference>
<dbReference type="PANTHER" id="PTHR44757">
    <property type="entry name" value="DIGUANYLATE CYCLASE DGCP"/>
    <property type="match status" value="1"/>
</dbReference>
<dbReference type="InterPro" id="IPR052155">
    <property type="entry name" value="Biofilm_reg_signaling"/>
</dbReference>
<protein>
    <submittedName>
        <fullName evidence="4">Bifunctional diguanylate cyclase/phosphodiesterase</fullName>
    </submittedName>
</protein>
<dbReference type="Gene3D" id="3.30.450.40">
    <property type="match status" value="1"/>
</dbReference>
<dbReference type="SMART" id="SM00267">
    <property type="entry name" value="GGDEF"/>
    <property type="match status" value="1"/>
</dbReference>
<dbReference type="Gene3D" id="3.20.20.450">
    <property type="entry name" value="EAL domain"/>
    <property type="match status" value="1"/>
</dbReference>
<feature type="domain" description="GGDEF" evidence="3">
    <location>
        <begin position="277"/>
        <end position="423"/>
    </location>
</feature>
<proteinExistence type="predicted"/>
<sequence length="690" mass="76273">MSRRRSSSNNACMKALPNVCSMSDSINDAAALNAEIARLNRRLLRATTARHEAEAIAERGLRDLFQRQQEIALLETIATAANQATSVEDAMCHALAAVCKFAYWPLGHLLLSDDGVGRTLHSTTIWHDESNGQYDALRALTESIAFGNGTGLPGRVVDSGAPAWVNVGSHDADAYPRLPEAKRAGLRSLFAFPVMIGTDVMAVLEFFSMKHQTPDEALLRLMAQIGIQLGRVIERNRTKTKLMHDAHHDPLTQLGNRKLFLDRLQQAQRRAKRVPGYKFSVLFVDLDRFKSVNDGLGHQAGDQLIIATANRLSSALRQIDLVTRGDEDDGGDDIVARMGGDEFIILLDNISCEQVPVRVAERLMSVMAEAFVLDEQQVIVTASIGIVQSASGYEDVKNILRDADIAMYQAKQQGRARWVMFDTAMQQKALRRLQLESELRLAQERGELWLAYQPIVSPRDGLICGFEALLRWDHPIYGAVGPAEFIPVAEEIGLISAMGSWILRHACRQLRTWQHDSGRSMTMSVNLSAMQLSHHGLVALVEQTLNETGIIAGTLRLELTESAITAAPEHALGILLQLKQLGVKLSLDDFGTGYSSLSQLRRLPIDTLKIDRSFVSQMDLHDDKRQIAEVVMMLAHILGMDVVAEGAETVAEVKLLGEMGADFVQGYYYFKPMRADAAEAAWRGQSAMRT</sequence>
<feature type="domain" description="EAL" evidence="2">
    <location>
        <begin position="432"/>
        <end position="686"/>
    </location>
</feature>
<dbReference type="InterPro" id="IPR029787">
    <property type="entry name" value="Nucleotide_cyclase"/>
</dbReference>
<dbReference type="OrthoDB" id="9813903at2"/>
<accession>A0A2G8T0Y7</accession>
<gene>
    <name evidence="4" type="ORF">CR103_11545</name>
</gene>
<evidence type="ECO:0000259" key="2">
    <source>
        <dbReference type="PROSITE" id="PS50883"/>
    </source>
</evidence>
<dbReference type="SUPFAM" id="SSF55781">
    <property type="entry name" value="GAF domain-like"/>
    <property type="match status" value="1"/>
</dbReference>
<dbReference type="SUPFAM" id="SSF55073">
    <property type="entry name" value="Nucleotide cyclase"/>
    <property type="match status" value="1"/>
</dbReference>
<evidence type="ECO:0000256" key="1">
    <source>
        <dbReference type="SAM" id="Coils"/>
    </source>
</evidence>
<dbReference type="CDD" id="cd01949">
    <property type="entry name" value="GGDEF"/>
    <property type="match status" value="1"/>
</dbReference>
<dbReference type="SUPFAM" id="SSF141868">
    <property type="entry name" value="EAL domain-like"/>
    <property type="match status" value="1"/>
</dbReference>
<evidence type="ECO:0000259" key="3">
    <source>
        <dbReference type="PROSITE" id="PS50887"/>
    </source>
</evidence>
<comment type="caution">
    <text evidence="4">The sequence shown here is derived from an EMBL/GenBank/DDBJ whole genome shotgun (WGS) entry which is preliminary data.</text>
</comment>
<dbReference type="InterPro" id="IPR029016">
    <property type="entry name" value="GAF-like_dom_sf"/>
</dbReference>
<dbReference type="AlphaFoldDB" id="A0A2G8T0Y7"/>
<feature type="coiled-coil region" evidence="1">
    <location>
        <begin position="22"/>
        <end position="49"/>
    </location>
</feature>
<dbReference type="Gene3D" id="3.30.70.270">
    <property type="match status" value="1"/>
</dbReference>
<reference evidence="4 5" key="1">
    <citation type="submission" date="2017-10" db="EMBL/GenBank/DDBJ databases">
        <title>Massilia psychrophilum sp. nov., a novel purple-pigmented bacterium isolated from Tianshan glacier, Xinjiang Municipality, China.</title>
        <authorList>
            <person name="Wang H."/>
        </authorList>
    </citation>
    <scope>NUCLEOTIDE SEQUENCE [LARGE SCALE GENOMIC DNA]</scope>
    <source>
        <strain evidence="4 5">JCM 30813</strain>
    </source>
</reference>
<dbReference type="CDD" id="cd01948">
    <property type="entry name" value="EAL"/>
    <property type="match status" value="1"/>
</dbReference>
<dbReference type="InterPro" id="IPR043128">
    <property type="entry name" value="Rev_trsase/Diguanyl_cyclase"/>
</dbReference>
<dbReference type="InterPro" id="IPR000160">
    <property type="entry name" value="GGDEF_dom"/>
</dbReference>
<dbReference type="Pfam" id="PF00563">
    <property type="entry name" value="EAL"/>
    <property type="match status" value="1"/>
</dbReference>
<evidence type="ECO:0000313" key="5">
    <source>
        <dbReference type="Proteomes" id="UP000228593"/>
    </source>
</evidence>
<dbReference type="PANTHER" id="PTHR44757:SF2">
    <property type="entry name" value="BIOFILM ARCHITECTURE MAINTENANCE PROTEIN MBAA"/>
    <property type="match status" value="1"/>
</dbReference>
<dbReference type="PROSITE" id="PS50887">
    <property type="entry name" value="GGDEF"/>
    <property type="match status" value="1"/>
</dbReference>
<dbReference type="InterPro" id="IPR003018">
    <property type="entry name" value="GAF"/>
</dbReference>
<keyword evidence="5" id="KW-1185">Reference proteome</keyword>
<dbReference type="Pfam" id="PF13185">
    <property type="entry name" value="GAF_2"/>
    <property type="match status" value="1"/>
</dbReference>
<keyword evidence="1" id="KW-0175">Coiled coil</keyword>
<dbReference type="NCBIfam" id="TIGR00254">
    <property type="entry name" value="GGDEF"/>
    <property type="match status" value="1"/>
</dbReference>
<dbReference type="PROSITE" id="PS50883">
    <property type="entry name" value="EAL"/>
    <property type="match status" value="1"/>
</dbReference>
<dbReference type="EMBL" id="PDOB01000015">
    <property type="protein sequence ID" value="PIL39717.1"/>
    <property type="molecule type" value="Genomic_DNA"/>
</dbReference>
<evidence type="ECO:0000313" key="4">
    <source>
        <dbReference type="EMBL" id="PIL39717.1"/>
    </source>
</evidence>
<dbReference type="Proteomes" id="UP000228593">
    <property type="component" value="Unassembled WGS sequence"/>
</dbReference>
<name>A0A2G8T0Y7_9BURK</name>
<dbReference type="InterPro" id="IPR035919">
    <property type="entry name" value="EAL_sf"/>
</dbReference>